<dbReference type="InParanoid" id="A0A0C2WCS4"/>
<evidence type="ECO:0000313" key="1">
    <source>
        <dbReference type="EMBL" id="KIL59107.1"/>
    </source>
</evidence>
<gene>
    <name evidence="1" type="ORF">M378DRAFT_169753</name>
</gene>
<dbReference type="AlphaFoldDB" id="A0A0C2WCS4"/>
<keyword evidence="2" id="KW-1185">Reference proteome</keyword>
<dbReference type="EMBL" id="KN818322">
    <property type="protein sequence ID" value="KIL59107.1"/>
    <property type="molecule type" value="Genomic_DNA"/>
</dbReference>
<sequence length="65" mass="7070">MSDESVTLGAALPLHRFSTSKARVNFEVNQNGAVSQPTSKNLQDGTAFGPRRAGTYTCLSRFPWP</sequence>
<proteinExistence type="predicted"/>
<accession>A0A0C2WCS4</accession>
<dbReference type="HOGENOM" id="CLU_2849186_0_0_1"/>
<name>A0A0C2WCS4_AMAMK</name>
<reference evidence="1 2" key="1">
    <citation type="submission" date="2014-04" db="EMBL/GenBank/DDBJ databases">
        <title>Evolutionary Origins and Diversification of the Mycorrhizal Mutualists.</title>
        <authorList>
            <consortium name="DOE Joint Genome Institute"/>
            <consortium name="Mycorrhizal Genomics Consortium"/>
            <person name="Kohler A."/>
            <person name="Kuo A."/>
            <person name="Nagy L.G."/>
            <person name="Floudas D."/>
            <person name="Copeland A."/>
            <person name="Barry K.W."/>
            <person name="Cichocki N."/>
            <person name="Veneault-Fourrey C."/>
            <person name="LaButti K."/>
            <person name="Lindquist E.A."/>
            <person name="Lipzen A."/>
            <person name="Lundell T."/>
            <person name="Morin E."/>
            <person name="Murat C."/>
            <person name="Riley R."/>
            <person name="Ohm R."/>
            <person name="Sun H."/>
            <person name="Tunlid A."/>
            <person name="Henrissat B."/>
            <person name="Grigoriev I.V."/>
            <person name="Hibbett D.S."/>
            <person name="Martin F."/>
        </authorList>
    </citation>
    <scope>NUCLEOTIDE SEQUENCE [LARGE SCALE GENOMIC DNA]</scope>
    <source>
        <strain evidence="1 2">Koide BX008</strain>
    </source>
</reference>
<organism evidence="1 2">
    <name type="scientific">Amanita muscaria (strain Koide BX008)</name>
    <dbReference type="NCBI Taxonomy" id="946122"/>
    <lineage>
        <taxon>Eukaryota</taxon>
        <taxon>Fungi</taxon>
        <taxon>Dikarya</taxon>
        <taxon>Basidiomycota</taxon>
        <taxon>Agaricomycotina</taxon>
        <taxon>Agaricomycetes</taxon>
        <taxon>Agaricomycetidae</taxon>
        <taxon>Agaricales</taxon>
        <taxon>Pluteineae</taxon>
        <taxon>Amanitaceae</taxon>
        <taxon>Amanita</taxon>
    </lineage>
</organism>
<evidence type="ECO:0000313" key="2">
    <source>
        <dbReference type="Proteomes" id="UP000054549"/>
    </source>
</evidence>
<dbReference type="Proteomes" id="UP000054549">
    <property type="component" value="Unassembled WGS sequence"/>
</dbReference>
<protein>
    <submittedName>
        <fullName evidence="1">Uncharacterized protein</fullName>
    </submittedName>
</protein>